<reference evidence="1 2" key="1">
    <citation type="submission" date="2017-05" db="EMBL/GenBank/DDBJ databases">
        <authorList>
            <person name="Song R."/>
            <person name="Chenine A.L."/>
            <person name="Ruprecht R.M."/>
        </authorList>
    </citation>
    <scope>NUCLEOTIDE SEQUENCE [LARGE SCALE GENOMIC DNA]</scope>
</reference>
<dbReference type="Proteomes" id="UP000225448">
    <property type="component" value="Segment"/>
</dbReference>
<protein>
    <submittedName>
        <fullName evidence="1">Uncharacterized protein</fullName>
    </submittedName>
</protein>
<name>A0A1Y0T2F0_9CAUD</name>
<keyword evidence="2" id="KW-1185">Reference proteome</keyword>
<organism evidence="1 2">
    <name type="scientific">Pseudomonas phage Phabio</name>
    <dbReference type="NCBI Taxonomy" id="2006668"/>
    <lineage>
        <taxon>Viruses</taxon>
        <taxon>Duplodnaviria</taxon>
        <taxon>Heunggongvirae</taxon>
        <taxon>Uroviricota</taxon>
        <taxon>Caudoviricetes</taxon>
        <taxon>Chimalliviridae</taxon>
        <taxon>Phabiovirus</taxon>
        <taxon>Phabiovirus phabio</taxon>
    </lineage>
</organism>
<accession>A0A1Y0T2F0</accession>
<dbReference type="EMBL" id="MF042360">
    <property type="protein sequence ID" value="ARV77037.1"/>
    <property type="molecule type" value="Genomic_DNA"/>
</dbReference>
<sequence length="96" mass="11655">MNALEWELNWIDNNPDRYEGPLHREAVKRFITERYEQKGLIKGDVVYLKKGTVYKYLGQSLGAGWRRDERLFVYWDADKNQLFHRERDDFNEAMKL</sequence>
<evidence type="ECO:0000313" key="2">
    <source>
        <dbReference type="Proteomes" id="UP000225448"/>
    </source>
</evidence>
<proteinExistence type="predicted"/>
<gene>
    <name evidence="1" type="ORF">PHABIO_406</name>
</gene>
<evidence type="ECO:0000313" key="1">
    <source>
        <dbReference type="EMBL" id="ARV77037.1"/>
    </source>
</evidence>